<feature type="compositionally biased region" description="Basic residues" evidence="6">
    <location>
        <begin position="40"/>
        <end position="62"/>
    </location>
</feature>
<dbReference type="InParanoid" id="D7G7Q1"/>
<comment type="catalytic activity">
    <reaction evidence="5">
        <text>guanosine(9) in tRNA + S-adenosyl-L-methionine = N(1)-methylguanosine(9) in tRNA + S-adenosyl-L-homocysteine + H(+)</text>
        <dbReference type="Rhea" id="RHEA:43156"/>
        <dbReference type="Rhea" id="RHEA-COMP:10367"/>
        <dbReference type="Rhea" id="RHEA-COMP:10368"/>
        <dbReference type="ChEBI" id="CHEBI:15378"/>
        <dbReference type="ChEBI" id="CHEBI:57856"/>
        <dbReference type="ChEBI" id="CHEBI:59789"/>
        <dbReference type="ChEBI" id="CHEBI:73542"/>
        <dbReference type="ChEBI" id="CHEBI:74269"/>
        <dbReference type="EC" id="2.1.1.221"/>
    </reaction>
</comment>
<dbReference type="AlphaFoldDB" id="D7G7Q1"/>
<feature type="chain" id="PRO_5003095893" description="tRNA (guanine(9)-N(1))-methyltransferase" evidence="7">
    <location>
        <begin position="22"/>
        <end position="338"/>
    </location>
</feature>
<keyword evidence="7" id="KW-0732">Signal</keyword>
<name>D7G7Q1_ECTSI</name>
<evidence type="ECO:0000256" key="7">
    <source>
        <dbReference type="SAM" id="SignalP"/>
    </source>
</evidence>
<dbReference type="PANTHER" id="PTHR13563:SF13">
    <property type="entry name" value="TRNA METHYLTRANSFERASE 10 HOMOLOG A"/>
    <property type="match status" value="1"/>
</dbReference>
<sequence>MAWRSISTPVVAATLLGAVIALTLLSKPAPPRQTKAEKRNSRRQGRKRGRTATSKRTRSKRKQTAEMLINEIGIDEFKKMVLKDKLEKEEQQERMRAAMDDPNSLRLVIDLNWAESASGKELSSLVKQLCYVYSRARASSMPPRLTLTSYQGRAAAALESAGAKSWLVDRNPLGVFTVFESAEIIYLSPDAEEPLDQVLDINVYVVGGIVDRNLSKGLTLGAAEGARARTVRLPFDEYLPEIPHGDRVLTVCACVGVLMGVRAGEGWRDALQKSVPRRGVEKAARRARGGAWRGTVVEAVGAGQSGWGVVGNFGAGLERKAEGGVDVAEVKAGAGSSK</sequence>
<dbReference type="GO" id="GO:0000049">
    <property type="term" value="F:tRNA binding"/>
    <property type="evidence" value="ECO:0007669"/>
    <property type="project" value="TreeGrafter"/>
</dbReference>
<evidence type="ECO:0000256" key="2">
    <source>
        <dbReference type="ARBA" id="ARBA00022603"/>
    </source>
</evidence>
<dbReference type="EMBL" id="FN649741">
    <property type="protein sequence ID" value="CBJ27782.1"/>
    <property type="molecule type" value="Genomic_DNA"/>
</dbReference>
<evidence type="ECO:0000256" key="1">
    <source>
        <dbReference type="ARBA" id="ARBA00012797"/>
    </source>
</evidence>
<dbReference type="InterPro" id="IPR038459">
    <property type="entry name" value="MT_TRM10-typ_sf"/>
</dbReference>
<dbReference type="GO" id="GO:0052905">
    <property type="term" value="F:tRNA (guanosine(9)-N1)-methyltransferase activity"/>
    <property type="evidence" value="ECO:0007669"/>
    <property type="project" value="UniProtKB-EC"/>
</dbReference>
<organism evidence="9 10">
    <name type="scientific">Ectocarpus siliculosus</name>
    <name type="common">Brown alga</name>
    <name type="synonym">Conferva siliculosa</name>
    <dbReference type="NCBI Taxonomy" id="2880"/>
    <lineage>
        <taxon>Eukaryota</taxon>
        <taxon>Sar</taxon>
        <taxon>Stramenopiles</taxon>
        <taxon>Ochrophyta</taxon>
        <taxon>PX clade</taxon>
        <taxon>Phaeophyceae</taxon>
        <taxon>Ectocarpales</taxon>
        <taxon>Ectocarpaceae</taxon>
        <taxon>Ectocarpus</taxon>
    </lineage>
</organism>
<dbReference type="PANTHER" id="PTHR13563">
    <property type="entry name" value="TRNA (GUANINE-9-) METHYLTRANSFERASE"/>
    <property type="match status" value="1"/>
</dbReference>
<accession>D7G7Q1</accession>
<evidence type="ECO:0000256" key="3">
    <source>
        <dbReference type="ARBA" id="ARBA00022679"/>
    </source>
</evidence>
<keyword evidence="10" id="KW-1185">Reference proteome</keyword>
<dbReference type="Proteomes" id="UP000002630">
    <property type="component" value="Linkage Group LG16"/>
</dbReference>
<keyword evidence="2" id="KW-0489">Methyltransferase</keyword>
<feature type="domain" description="SAM-dependent MTase TRM10-type" evidence="8">
    <location>
        <begin position="91"/>
        <end position="282"/>
    </location>
</feature>
<dbReference type="OrthoDB" id="278300at2759"/>
<dbReference type="STRING" id="2880.D7G7Q1"/>
<keyword evidence="4" id="KW-0949">S-adenosyl-L-methionine</keyword>
<evidence type="ECO:0000259" key="8">
    <source>
        <dbReference type="PROSITE" id="PS51675"/>
    </source>
</evidence>
<dbReference type="InterPro" id="IPR007356">
    <property type="entry name" value="tRNA_m1G_MeTrfase_euk"/>
</dbReference>
<dbReference type="InterPro" id="IPR028564">
    <property type="entry name" value="MT_TRM10-typ"/>
</dbReference>
<evidence type="ECO:0000256" key="6">
    <source>
        <dbReference type="SAM" id="MobiDB-lite"/>
    </source>
</evidence>
<dbReference type="GO" id="GO:0005634">
    <property type="term" value="C:nucleus"/>
    <property type="evidence" value="ECO:0007669"/>
    <property type="project" value="TreeGrafter"/>
</dbReference>
<dbReference type="EC" id="2.1.1.221" evidence="1"/>
<feature type="signal peptide" evidence="7">
    <location>
        <begin position="1"/>
        <end position="21"/>
    </location>
</feature>
<gene>
    <name evidence="9" type="ORF">Esi_0085_0009</name>
</gene>
<dbReference type="EMBL" id="FN649086">
    <property type="protein sequence ID" value="CBJ27782.1"/>
    <property type="molecule type" value="Genomic_DNA"/>
</dbReference>
<dbReference type="GO" id="GO:0002939">
    <property type="term" value="P:tRNA N1-guanine methylation"/>
    <property type="evidence" value="ECO:0007669"/>
    <property type="project" value="TreeGrafter"/>
</dbReference>
<evidence type="ECO:0000256" key="4">
    <source>
        <dbReference type="ARBA" id="ARBA00022691"/>
    </source>
</evidence>
<evidence type="ECO:0000256" key="5">
    <source>
        <dbReference type="ARBA" id="ARBA00048434"/>
    </source>
</evidence>
<dbReference type="OMA" id="MQRVEQY"/>
<keyword evidence="3" id="KW-0808">Transferase</keyword>
<evidence type="ECO:0000313" key="9">
    <source>
        <dbReference type="EMBL" id="CBJ27782.1"/>
    </source>
</evidence>
<dbReference type="CDD" id="cd18089">
    <property type="entry name" value="SPOUT_Trm10-like"/>
    <property type="match status" value="1"/>
</dbReference>
<dbReference type="eggNOG" id="KOG2967">
    <property type="taxonomic scope" value="Eukaryota"/>
</dbReference>
<feature type="region of interest" description="Disordered" evidence="6">
    <location>
        <begin position="30"/>
        <end position="62"/>
    </location>
</feature>
<protein>
    <recommendedName>
        <fullName evidence="1">tRNA (guanine(9)-N(1))-methyltransferase</fullName>
        <ecNumber evidence="1">2.1.1.221</ecNumber>
    </recommendedName>
</protein>
<reference evidence="9 10" key="1">
    <citation type="journal article" date="2010" name="Nature">
        <title>The Ectocarpus genome and the independent evolution of multicellularity in brown algae.</title>
        <authorList>
            <person name="Cock J.M."/>
            <person name="Sterck L."/>
            <person name="Rouze P."/>
            <person name="Scornet D."/>
            <person name="Allen A.E."/>
            <person name="Amoutzias G."/>
            <person name="Anthouard V."/>
            <person name="Artiguenave F."/>
            <person name="Aury J.M."/>
            <person name="Badger J.H."/>
            <person name="Beszteri B."/>
            <person name="Billiau K."/>
            <person name="Bonnet E."/>
            <person name="Bothwell J.H."/>
            <person name="Bowler C."/>
            <person name="Boyen C."/>
            <person name="Brownlee C."/>
            <person name="Carrano C.J."/>
            <person name="Charrier B."/>
            <person name="Cho G.Y."/>
            <person name="Coelho S.M."/>
            <person name="Collen J."/>
            <person name="Corre E."/>
            <person name="Da Silva C."/>
            <person name="Delage L."/>
            <person name="Delaroque N."/>
            <person name="Dittami S.M."/>
            <person name="Doulbeau S."/>
            <person name="Elias M."/>
            <person name="Farnham G."/>
            <person name="Gachon C.M."/>
            <person name="Gschloessl B."/>
            <person name="Heesch S."/>
            <person name="Jabbari K."/>
            <person name="Jubin C."/>
            <person name="Kawai H."/>
            <person name="Kimura K."/>
            <person name="Kloareg B."/>
            <person name="Kupper F.C."/>
            <person name="Lang D."/>
            <person name="Le Bail A."/>
            <person name="Leblanc C."/>
            <person name="Lerouge P."/>
            <person name="Lohr M."/>
            <person name="Lopez P.J."/>
            <person name="Martens C."/>
            <person name="Maumus F."/>
            <person name="Michel G."/>
            <person name="Miranda-Saavedra D."/>
            <person name="Morales J."/>
            <person name="Moreau H."/>
            <person name="Motomura T."/>
            <person name="Nagasato C."/>
            <person name="Napoli C.A."/>
            <person name="Nelson D.R."/>
            <person name="Nyvall-Collen P."/>
            <person name="Peters A.F."/>
            <person name="Pommier C."/>
            <person name="Potin P."/>
            <person name="Poulain J."/>
            <person name="Quesneville H."/>
            <person name="Read B."/>
            <person name="Rensing S.A."/>
            <person name="Ritter A."/>
            <person name="Rousvoal S."/>
            <person name="Samanta M."/>
            <person name="Samson G."/>
            <person name="Schroeder D.C."/>
            <person name="Segurens B."/>
            <person name="Strittmatter M."/>
            <person name="Tonon T."/>
            <person name="Tregear J.W."/>
            <person name="Valentin K."/>
            <person name="von Dassow P."/>
            <person name="Yamagishi T."/>
            <person name="Van de Peer Y."/>
            <person name="Wincker P."/>
        </authorList>
    </citation>
    <scope>NUCLEOTIDE SEQUENCE [LARGE SCALE GENOMIC DNA]</scope>
    <source>
        <strain evidence="10">Ec32 / CCAP1310/4</strain>
    </source>
</reference>
<dbReference type="Gene3D" id="3.40.1280.30">
    <property type="match status" value="1"/>
</dbReference>
<evidence type="ECO:0000313" key="10">
    <source>
        <dbReference type="Proteomes" id="UP000002630"/>
    </source>
</evidence>
<proteinExistence type="predicted"/>
<dbReference type="PROSITE" id="PS51675">
    <property type="entry name" value="SAM_MT_TRM10"/>
    <property type="match status" value="1"/>
</dbReference>